<reference evidence="3" key="1">
    <citation type="submission" date="2021-01" db="EMBL/GenBank/DDBJ databases">
        <authorList>
            <person name="Corre E."/>
            <person name="Pelletier E."/>
            <person name="Niang G."/>
            <person name="Scheremetjew M."/>
            <person name="Finn R."/>
            <person name="Kale V."/>
            <person name="Holt S."/>
            <person name="Cochrane G."/>
            <person name="Meng A."/>
            <person name="Brown T."/>
            <person name="Cohen L."/>
        </authorList>
    </citation>
    <scope>NUCLEOTIDE SEQUENCE</scope>
    <source>
        <strain evidence="3">SM1012Den-03</strain>
    </source>
</reference>
<feature type="compositionally biased region" description="Basic residues" evidence="1">
    <location>
        <begin position="21"/>
        <end position="33"/>
    </location>
</feature>
<keyword evidence="2" id="KW-1133">Transmembrane helix</keyword>
<feature type="transmembrane region" description="Helical" evidence="2">
    <location>
        <begin position="109"/>
        <end position="132"/>
    </location>
</feature>
<evidence type="ECO:0000256" key="2">
    <source>
        <dbReference type="SAM" id="Phobius"/>
    </source>
</evidence>
<evidence type="ECO:0008006" key="4">
    <source>
        <dbReference type="Google" id="ProtNLM"/>
    </source>
</evidence>
<feature type="compositionally biased region" description="Low complexity" evidence="1">
    <location>
        <begin position="34"/>
        <end position="44"/>
    </location>
</feature>
<evidence type="ECO:0000256" key="1">
    <source>
        <dbReference type="SAM" id="MobiDB-lite"/>
    </source>
</evidence>
<feature type="transmembrane region" description="Helical" evidence="2">
    <location>
        <begin position="187"/>
        <end position="207"/>
    </location>
</feature>
<accession>A0A6V0XTT2</accession>
<gene>
    <name evidence="3" type="ORF">SMAR0320_LOCUS14685</name>
</gene>
<dbReference type="AlphaFoldDB" id="A0A6V0XTT2"/>
<protein>
    <recommendedName>
        <fullName evidence="4">Transmembrane protein</fullName>
    </recommendedName>
</protein>
<evidence type="ECO:0000313" key="3">
    <source>
        <dbReference type="EMBL" id="CAD9613607.1"/>
    </source>
</evidence>
<name>A0A6V0XTT2_9STRA</name>
<proteinExistence type="predicted"/>
<sequence>MDAATLKAQRQIGSAPSTKSSKSKRNKKRRSKKSSQSAGQPSGPGNTAASLERSRRRQSDRFGDASSRESGADMKGKCTSRTLGALHTIDAGLGLACIVYGGMAHVVSVTALSVTYGLVLFIGAIAGAIGYYSEGCNKRGLTASAIAGLLTCLADIAAFVFVIISWGSFTTFLKENAEALLLTDASISTISSLQVLFAVIFIVLAGLEGSRFWEMRTMRVRMLAEGHGSRVSPQGAQESSKLSWLWCACLCPKKRKKTDDFVLFDDDSSLESALLWSKNGTQPTAEDYLEFMPEHEKGLSNFAASAKLPKPPVDRFDY</sequence>
<organism evidence="3">
    <name type="scientific">Skeletonema marinoi</name>
    <dbReference type="NCBI Taxonomy" id="267567"/>
    <lineage>
        <taxon>Eukaryota</taxon>
        <taxon>Sar</taxon>
        <taxon>Stramenopiles</taxon>
        <taxon>Ochrophyta</taxon>
        <taxon>Bacillariophyta</taxon>
        <taxon>Coscinodiscophyceae</taxon>
        <taxon>Thalassiosirophycidae</taxon>
        <taxon>Thalassiosirales</taxon>
        <taxon>Skeletonemataceae</taxon>
        <taxon>Skeletonema</taxon>
        <taxon>Skeletonema marinoi-dohrnii complex</taxon>
    </lineage>
</organism>
<feature type="region of interest" description="Disordered" evidence="1">
    <location>
        <begin position="1"/>
        <end position="76"/>
    </location>
</feature>
<feature type="transmembrane region" description="Helical" evidence="2">
    <location>
        <begin position="83"/>
        <end position="103"/>
    </location>
</feature>
<keyword evidence="2" id="KW-0472">Membrane</keyword>
<dbReference type="EMBL" id="HBGZ01020467">
    <property type="protein sequence ID" value="CAD9613607.1"/>
    <property type="molecule type" value="Transcribed_RNA"/>
</dbReference>
<feature type="transmembrane region" description="Helical" evidence="2">
    <location>
        <begin position="144"/>
        <end position="167"/>
    </location>
</feature>
<keyword evidence="2" id="KW-0812">Transmembrane</keyword>
<feature type="compositionally biased region" description="Basic and acidic residues" evidence="1">
    <location>
        <begin position="57"/>
        <end position="76"/>
    </location>
</feature>